<dbReference type="InterPro" id="IPR003960">
    <property type="entry name" value="ATPase_AAA_CS"/>
</dbReference>
<dbReference type="SUPFAM" id="SSF52540">
    <property type="entry name" value="P-loop containing nucleoside triphosphate hydrolases"/>
    <property type="match status" value="1"/>
</dbReference>
<evidence type="ECO:0000256" key="13">
    <source>
        <dbReference type="SAM" id="MobiDB-lite"/>
    </source>
</evidence>
<evidence type="ECO:0000256" key="7">
    <source>
        <dbReference type="ARBA" id="ARBA00022840"/>
    </source>
</evidence>
<evidence type="ECO:0000313" key="17">
    <source>
        <dbReference type="Proteomes" id="UP001218218"/>
    </source>
</evidence>
<dbReference type="Gene3D" id="3.40.50.300">
    <property type="entry name" value="P-loop containing nucleotide triphosphate hydrolases"/>
    <property type="match status" value="1"/>
</dbReference>
<feature type="compositionally biased region" description="Acidic residues" evidence="13">
    <location>
        <begin position="421"/>
        <end position="430"/>
    </location>
</feature>
<feature type="domain" description="BCS1 N-terminal" evidence="15">
    <location>
        <begin position="122"/>
        <end position="319"/>
    </location>
</feature>
<dbReference type="AlphaFoldDB" id="A0AAD6ZLA6"/>
<comment type="similarity">
    <text evidence="2">Belongs to the AAA ATPase family. BCS1 subfamily.</text>
</comment>
<dbReference type="InterPro" id="IPR003593">
    <property type="entry name" value="AAA+_ATPase"/>
</dbReference>
<dbReference type="PROSITE" id="PS00674">
    <property type="entry name" value="AAA"/>
    <property type="match status" value="1"/>
</dbReference>
<keyword evidence="5" id="KW-0999">Mitochondrion inner membrane</keyword>
<evidence type="ECO:0000256" key="9">
    <source>
        <dbReference type="ARBA" id="ARBA00023128"/>
    </source>
</evidence>
<sequence length="640" mass="71210">MTVRTIALLEPSDRRQAVIVFVVKAEFAVGDFAYDWVVNYLENHRVWNESRSFKVVARNAASRPYPTSNLGKVDGHPDPVYEPATTQSPSIFRWKGYWMSITRNSAGWSHYDGAYSGGYSGTLVLAVWGRNRHILDEFVSTAREFYVNSQVLPRKQFNVKTEPSESLITAHFSQGDLSYDWILEFLRSSDAFKEIMELNVTTKQSDLGWGTGPKDSVRYTPAPDSMQRLLFTSPRTGRSTWLQVVIQSGAPSWDSSRVTGGSITITLHSSDREVLSDLINSAKEKYLERGTSRVTVHLTDKFGAWAKAVTKSRRALSTLVLPADIKETILADAQEFLVSGKWYQLAGIPHRRGYLLHGAPGTGKSSTVHAIAGELGLEIYFISLASPGIDDYSLARLVSDTPSRCILLLEDIDCAFPSREESDDEDEEEQERQRKGKPNTRKREEPPKSAVTLSGLLNVLDSVSSEEGRITFATTNHIENLDPALIRAGRMDLKIKYSLATTAQIEEVFKVFFGVSEDDGDPAKASTSTEAIARSAAEFAVAMPPDTYSVAQIQGYLLRKKRDPLGAVQGVEEWIFEQEEERRSIAATKRQRRAELARQYQWAGPSPPMVDVPPVGAHTFRVPLTNGGQPFGAEQDNDSE</sequence>
<dbReference type="Pfam" id="PF08740">
    <property type="entry name" value="BCS1_N"/>
    <property type="match status" value="2"/>
</dbReference>
<keyword evidence="4 12" id="KW-0547">Nucleotide-binding</keyword>
<feature type="region of interest" description="Disordered" evidence="13">
    <location>
        <begin position="418"/>
        <end position="448"/>
    </location>
</feature>
<proteinExistence type="inferred from homology"/>
<organism evidence="16 17">
    <name type="scientific">Mycena albidolilacea</name>
    <dbReference type="NCBI Taxonomy" id="1033008"/>
    <lineage>
        <taxon>Eukaryota</taxon>
        <taxon>Fungi</taxon>
        <taxon>Dikarya</taxon>
        <taxon>Basidiomycota</taxon>
        <taxon>Agaricomycotina</taxon>
        <taxon>Agaricomycetes</taxon>
        <taxon>Agaricomycetidae</taxon>
        <taxon>Agaricales</taxon>
        <taxon>Marasmiineae</taxon>
        <taxon>Mycenaceae</taxon>
        <taxon>Mycena</taxon>
    </lineage>
</organism>
<evidence type="ECO:0000259" key="15">
    <source>
        <dbReference type="SMART" id="SM01024"/>
    </source>
</evidence>
<keyword evidence="7 12" id="KW-0067">ATP-binding</keyword>
<dbReference type="GO" id="GO:0005743">
    <property type="term" value="C:mitochondrial inner membrane"/>
    <property type="evidence" value="ECO:0007669"/>
    <property type="project" value="UniProtKB-SubCell"/>
</dbReference>
<evidence type="ECO:0000256" key="1">
    <source>
        <dbReference type="ARBA" id="ARBA00004434"/>
    </source>
</evidence>
<dbReference type="Proteomes" id="UP001218218">
    <property type="component" value="Unassembled WGS sequence"/>
</dbReference>
<dbReference type="SMART" id="SM01024">
    <property type="entry name" value="BCS1_N"/>
    <property type="match status" value="1"/>
</dbReference>
<dbReference type="InterPro" id="IPR014851">
    <property type="entry name" value="BCS1_N"/>
</dbReference>
<feature type="domain" description="AAA+ ATPase" evidence="14">
    <location>
        <begin position="350"/>
        <end position="501"/>
    </location>
</feature>
<dbReference type="InterPro" id="IPR003959">
    <property type="entry name" value="ATPase_AAA_core"/>
</dbReference>
<comment type="subcellular location">
    <subcellularLocation>
        <location evidence="1">Mitochondrion inner membrane</location>
        <topology evidence="1">Single-pass membrane protein</topology>
    </subcellularLocation>
</comment>
<evidence type="ECO:0000256" key="5">
    <source>
        <dbReference type="ARBA" id="ARBA00022792"/>
    </source>
</evidence>
<dbReference type="Pfam" id="PF25426">
    <property type="entry name" value="AAA_lid_BCS1"/>
    <property type="match status" value="1"/>
</dbReference>
<dbReference type="GO" id="GO:0005524">
    <property type="term" value="F:ATP binding"/>
    <property type="evidence" value="ECO:0007669"/>
    <property type="project" value="UniProtKB-KW"/>
</dbReference>
<reference evidence="16" key="1">
    <citation type="submission" date="2023-03" db="EMBL/GenBank/DDBJ databases">
        <title>Massive genome expansion in bonnet fungi (Mycena s.s.) driven by repeated elements and novel gene families across ecological guilds.</title>
        <authorList>
            <consortium name="Lawrence Berkeley National Laboratory"/>
            <person name="Harder C.B."/>
            <person name="Miyauchi S."/>
            <person name="Viragh M."/>
            <person name="Kuo A."/>
            <person name="Thoen E."/>
            <person name="Andreopoulos B."/>
            <person name="Lu D."/>
            <person name="Skrede I."/>
            <person name="Drula E."/>
            <person name="Henrissat B."/>
            <person name="Morin E."/>
            <person name="Kohler A."/>
            <person name="Barry K."/>
            <person name="LaButti K."/>
            <person name="Morin E."/>
            <person name="Salamov A."/>
            <person name="Lipzen A."/>
            <person name="Mereny Z."/>
            <person name="Hegedus B."/>
            <person name="Baldrian P."/>
            <person name="Stursova M."/>
            <person name="Weitz H."/>
            <person name="Taylor A."/>
            <person name="Grigoriev I.V."/>
            <person name="Nagy L.G."/>
            <person name="Martin F."/>
            <person name="Kauserud H."/>
        </authorList>
    </citation>
    <scope>NUCLEOTIDE SEQUENCE</scope>
    <source>
        <strain evidence="16">CBHHK002</strain>
    </source>
</reference>
<accession>A0AAD6ZLA6</accession>
<comment type="caution">
    <text evidence="16">The sequence shown here is derived from an EMBL/GenBank/DDBJ whole genome shotgun (WGS) entry which is preliminary data.</text>
</comment>
<keyword evidence="8" id="KW-1133">Transmembrane helix</keyword>
<dbReference type="EMBL" id="JARIHO010000040">
    <property type="protein sequence ID" value="KAJ7328097.1"/>
    <property type="molecule type" value="Genomic_DNA"/>
</dbReference>
<dbReference type="InterPro" id="IPR027417">
    <property type="entry name" value="P-loop_NTPase"/>
</dbReference>
<protein>
    <submittedName>
        <fullName evidence="16">P-loop containing nucleoside triphosphate hydrolase protein</fullName>
    </submittedName>
</protein>
<evidence type="ECO:0000256" key="10">
    <source>
        <dbReference type="ARBA" id="ARBA00023136"/>
    </source>
</evidence>
<evidence type="ECO:0000256" key="3">
    <source>
        <dbReference type="ARBA" id="ARBA00022692"/>
    </source>
</evidence>
<evidence type="ECO:0000256" key="4">
    <source>
        <dbReference type="ARBA" id="ARBA00022741"/>
    </source>
</evidence>
<dbReference type="Pfam" id="PF00004">
    <property type="entry name" value="AAA"/>
    <property type="match status" value="2"/>
</dbReference>
<name>A0AAD6ZLA6_9AGAR</name>
<evidence type="ECO:0000256" key="2">
    <source>
        <dbReference type="ARBA" id="ARBA00007448"/>
    </source>
</evidence>
<dbReference type="PANTHER" id="PTHR23070">
    <property type="entry name" value="BCS1 AAA-TYPE ATPASE"/>
    <property type="match status" value="1"/>
</dbReference>
<evidence type="ECO:0000313" key="16">
    <source>
        <dbReference type="EMBL" id="KAJ7328097.1"/>
    </source>
</evidence>
<keyword evidence="10" id="KW-0472">Membrane</keyword>
<keyword evidence="3" id="KW-0812">Transmembrane</keyword>
<keyword evidence="9" id="KW-0496">Mitochondrion</keyword>
<evidence type="ECO:0000256" key="11">
    <source>
        <dbReference type="ARBA" id="ARBA00048778"/>
    </source>
</evidence>
<feature type="region of interest" description="Disordered" evidence="13">
    <location>
        <begin position="603"/>
        <end position="640"/>
    </location>
</feature>
<dbReference type="InterPro" id="IPR050747">
    <property type="entry name" value="Mitochondrial_chaperone_BCS1"/>
</dbReference>
<keyword evidence="17" id="KW-1185">Reference proteome</keyword>
<comment type="catalytic activity">
    <reaction evidence="11">
        <text>ATP + H2O = ADP + phosphate + H(+)</text>
        <dbReference type="Rhea" id="RHEA:13065"/>
        <dbReference type="ChEBI" id="CHEBI:15377"/>
        <dbReference type="ChEBI" id="CHEBI:15378"/>
        <dbReference type="ChEBI" id="CHEBI:30616"/>
        <dbReference type="ChEBI" id="CHEBI:43474"/>
        <dbReference type="ChEBI" id="CHEBI:456216"/>
    </reaction>
    <physiologicalReaction direction="left-to-right" evidence="11">
        <dbReference type="Rhea" id="RHEA:13066"/>
    </physiologicalReaction>
</comment>
<dbReference type="GO" id="GO:0016887">
    <property type="term" value="F:ATP hydrolysis activity"/>
    <property type="evidence" value="ECO:0007669"/>
    <property type="project" value="InterPro"/>
</dbReference>
<dbReference type="SMART" id="SM00382">
    <property type="entry name" value="AAA"/>
    <property type="match status" value="1"/>
</dbReference>
<evidence type="ECO:0000256" key="8">
    <source>
        <dbReference type="ARBA" id="ARBA00022989"/>
    </source>
</evidence>
<evidence type="ECO:0000256" key="6">
    <source>
        <dbReference type="ARBA" id="ARBA00022801"/>
    </source>
</evidence>
<evidence type="ECO:0000256" key="12">
    <source>
        <dbReference type="RuleBase" id="RU003651"/>
    </source>
</evidence>
<keyword evidence="6 16" id="KW-0378">Hydrolase</keyword>
<gene>
    <name evidence="16" type="ORF">DFH08DRAFT_884467</name>
</gene>
<evidence type="ECO:0000259" key="14">
    <source>
        <dbReference type="SMART" id="SM00382"/>
    </source>
</evidence>
<dbReference type="InterPro" id="IPR057495">
    <property type="entry name" value="AAA_lid_BCS1"/>
</dbReference>